<gene>
    <name evidence="1" type="ORF">ACFQ2T_05860</name>
</gene>
<proteinExistence type="predicted"/>
<accession>A0ABW3P6Z2</accession>
<dbReference type="EMBL" id="JBHTLN010000001">
    <property type="protein sequence ID" value="MFD1122019.1"/>
    <property type="molecule type" value="Genomic_DNA"/>
</dbReference>
<protein>
    <submittedName>
        <fullName evidence="1">Uncharacterized protein</fullName>
    </submittedName>
</protein>
<reference evidence="2" key="1">
    <citation type="journal article" date="2019" name="Int. J. Syst. Evol. Microbiol.">
        <title>The Global Catalogue of Microorganisms (GCM) 10K type strain sequencing project: providing services to taxonomists for standard genome sequencing and annotation.</title>
        <authorList>
            <consortium name="The Broad Institute Genomics Platform"/>
            <consortium name="The Broad Institute Genome Sequencing Center for Infectious Disease"/>
            <person name="Wu L."/>
            <person name="Ma J."/>
        </authorList>
    </citation>
    <scope>NUCLEOTIDE SEQUENCE [LARGE SCALE GENOMIC DNA]</scope>
    <source>
        <strain evidence="2">CCUG 58411</strain>
    </source>
</reference>
<name>A0ABW3P6Z2_9PROT</name>
<evidence type="ECO:0000313" key="2">
    <source>
        <dbReference type="Proteomes" id="UP001597206"/>
    </source>
</evidence>
<organism evidence="1 2">
    <name type="scientific">Methylophilus flavus</name>
    <dbReference type="NCBI Taxonomy" id="640084"/>
    <lineage>
        <taxon>Bacteria</taxon>
        <taxon>Pseudomonadati</taxon>
        <taxon>Pseudomonadota</taxon>
        <taxon>Betaproteobacteria</taxon>
        <taxon>Nitrosomonadales</taxon>
        <taxon>Methylophilaceae</taxon>
        <taxon>Methylophilus</taxon>
    </lineage>
</organism>
<dbReference type="Proteomes" id="UP001597206">
    <property type="component" value="Unassembled WGS sequence"/>
</dbReference>
<sequence length="98" mass="11618">MEITNSFELEFIACFSMHLENIYSEHNHPKDTRQRDRYSELIAFIKESPFERALEKYRQISLADTDISLFDESTIKMAQRLARIEMDLPLVLDTHADH</sequence>
<comment type="caution">
    <text evidence="1">The sequence shown here is derived from an EMBL/GenBank/DDBJ whole genome shotgun (WGS) entry which is preliminary data.</text>
</comment>
<evidence type="ECO:0000313" key="1">
    <source>
        <dbReference type="EMBL" id="MFD1122019.1"/>
    </source>
</evidence>
<keyword evidence="2" id="KW-1185">Reference proteome</keyword>
<dbReference type="RefSeq" id="WP_379031776.1">
    <property type="nucleotide sequence ID" value="NZ_JBHTLN010000001.1"/>
</dbReference>